<dbReference type="Proteomes" id="UP000199199">
    <property type="component" value="Unassembled WGS sequence"/>
</dbReference>
<gene>
    <name evidence="1" type="ORF">SAMN04488556_4157</name>
</gene>
<reference evidence="2" key="1">
    <citation type="submission" date="2016-10" db="EMBL/GenBank/DDBJ databases">
        <authorList>
            <person name="Varghese N."/>
            <person name="Submissions S."/>
        </authorList>
    </citation>
    <scope>NUCLEOTIDE SEQUENCE [LARGE SCALE GENOMIC DNA]</scope>
    <source>
        <strain evidence="2">DSM 22427</strain>
    </source>
</reference>
<proteinExistence type="predicted"/>
<keyword evidence="2" id="KW-1185">Reference proteome</keyword>
<evidence type="ECO:0000313" key="1">
    <source>
        <dbReference type="EMBL" id="SFT06204.1"/>
    </source>
</evidence>
<protein>
    <submittedName>
        <fullName evidence="1">Adenylate kinase, active site lid</fullName>
    </submittedName>
</protein>
<organism evidence="1 2">
    <name type="scientific">Halostagnicola kamekurae</name>
    <dbReference type="NCBI Taxonomy" id="619731"/>
    <lineage>
        <taxon>Archaea</taxon>
        <taxon>Methanobacteriati</taxon>
        <taxon>Methanobacteriota</taxon>
        <taxon>Stenosarchaea group</taxon>
        <taxon>Halobacteria</taxon>
        <taxon>Halobacteriales</taxon>
        <taxon>Natrialbaceae</taxon>
        <taxon>Halostagnicola</taxon>
    </lineage>
</organism>
<keyword evidence="1" id="KW-0808">Transferase</keyword>
<dbReference type="EMBL" id="FOZS01000008">
    <property type="protein sequence ID" value="SFT06204.1"/>
    <property type="molecule type" value="Genomic_DNA"/>
</dbReference>
<name>A0A1I6UXW2_9EURY</name>
<accession>A0A1I6UXW2</accession>
<dbReference type="AlphaFoldDB" id="A0A1I6UXW2"/>
<keyword evidence="1" id="KW-0418">Kinase</keyword>
<sequence length="54" mass="6495">MSDYEWTCPGCQRTFHRMFDNMRDWSGTFQIPDDTGTKTVNTLCDDCHREFIRE</sequence>
<evidence type="ECO:0000313" key="2">
    <source>
        <dbReference type="Proteomes" id="UP000199199"/>
    </source>
</evidence>
<dbReference type="GO" id="GO:0016301">
    <property type="term" value="F:kinase activity"/>
    <property type="evidence" value="ECO:0007669"/>
    <property type="project" value="UniProtKB-KW"/>
</dbReference>